<feature type="region of interest" description="Disordered" evidence="1">
    <location>
        <begin position="83"/>
        <end position="265"/>
    </location>
</feature>
<evidence type="ECO:0000313" key="2">
    <source>
        <dbReference type="EMBL" id="KZV84057.1"/>
    </source>
</evidence>
<dbReference type="EMBL" id="KV426242">
    <property type="protein sequence ID" value="KZV84057.1"/>
    <property type="molecule type" value="Genomic_DNA"/>
</dbReference>
<evidence type="ECO:0000256" key="1">
    <source>
        <dbReference type="SAM" id="MobiDB-lite"/>
    </source>
</evidence>
<feature type="compositionally biased region" description="Low complexity" evidence="1">
    <location>
        <begin position="119"/>
        <end position="159"/>
    </location>
</feature>
<feature type="compositionally biased region" description="Low complexity" evidence="1">
    <location>
        <begin position="222"/>
        <end position="259"/>
    </location>
</feature>
<evidence type="ECO:0000313" key="3">
    <source>
        <dbReference type="Proteomes" id="UP000077266"/>
    </source>
</evidence>
<protein>
    <submittedName>
        <fullName evidence="2">Uncharacterized protein</fullName>
    </submittedName>
</protein>
<dbReference type="Proteomes" id="UP000077266">
    <property type="component" value="Unassembled WGS sequence"/>
</dbReference>
<reference evidence="2 3" key="1">
    <citation type="journal article" date="2016" name="Mol. Biol. Evol.">
        <title>Comparative Genomics of Early-Diverging Mushroom-Forming Fungi Provides Insights into the Origins of Lignocellulose Decay Capabilities.</title>
        <authorList>
            <person name="Nagy L.G."/>
            <person name="Riley R."/>
            <person name="Tritt A."/>
            <person name="Adam C."/>
            <person name="Daum C."/>
            <person name="Floudas D."/>
            <person name="Sun H."/>
            <person name="Yadav J.S."/>
            <person name="Pangilinan J."/>
            <person name="Larsson K.H."/>
            <person name="Matsuura K."/>
            <person name="Barry K."/>
            <person name="Labutti K."/>
            <person name="Kuo R."/>
            <person name="Ohm R.A."/>
            <person name="Bhattacharya S.S."/>
            <person name="Shirouzu T."/>
            <person name="Yoshinaga Y."/>
            <person name="Martin F.M."/>
            <person name="Grigoriev I.V."/>
            <person name="Hibbett D.S."/>
        </authorList>
    </citation>
    <scope>NUCLEOTIDE SEQUENCE [LARGE SCALE GENOMIC DNA]</scope>
    <source>
        <strain evidence="2 3">HHB12029</strain>
    </source>
</reference>
<dbReference type="AlphaFoldDB" id="A0A165D9H6"/>
<gene>
    <name evidence="2" type="ORF">EXIGLDRAFT_299510</name>
</gene>
<feature type="compositionally biased region" description="Low complexity" evidence="1">
    <location>
        <begin position="186"/>
        <end position="208"/>
    </location>
</feature>
<proteinExistence type="predicted"/>
<feature type="compositionally biased region" description="Low complexity" evidence="1">
    <location>
        <begin position="168"/>
        <end position="177"/>
    </location>
</feature>
<name>A0A165D9H6_EXIGL</name>
<sequence>MGDVVLDRDLLAFTLDDVAATVLSIEDGPANDDDALAFGLYFDDLGDRLVAFTVAASMRGDNDLLAQIDAAQTLLQGARVLLRRPRDGPPPLRRPPSPPIVPQPVVGRDLSPPLRSRGTSVDSSVCRRSRSPSSAASSRPSTRASSRSPRPTPSPSVRSAFLPDHSLPSSRDVSRAPSPSPPPRTGSPSVDSSVQRRSRSASSLGSSRHSTRALLHSPLQTPSGGSPSSPNYSLPSSSNASRAPSPSRSESSRASAPSSDGYQSLLQCEHECLRGLYD</sequence>
<dbReference type="InParanoid" id="A0A165D9H6"/>
<organism evidence="2 3">
    <name type="scientific">Exidia glandulosa HHB12029</name>
    <dbReference type="NCBI Taxonomy" id="1314781"/>
    <lineage>
        <taxon>Eukaryota</taxon>
        <taxon>Fungi</taxon>
        <taxon>Dikarya</taxon>
        <taxon>Basidiomycota</taxon>
        <taxon>Agaricomycotina</taxon>
        <taxon>Agaricomycetes</taxon>
        <taxon>Auriculariales</taxon>
        <taxon>Exidiaceae</taxon>
        <taxon>Exidia</taxon>
    </lineage>
</organism>
<accession>A0A165D9H6</accession>
<keyword evidence="3" id="KW-1185">Reference proteome</keyword>
<feature type="compositionally biased region" description="Pro residues" evidence="1">
    <location>
        <begin position="88"/>
        <end position="102"/>
    </location>
</feature>